<evidence type="ECO:0000256" key="1">
    <source>
        <dbReference type="SAM" id="MobiDB-lite"/>
    </source>
</evidence>
<proteinExistence type="predicted"/>
<dbReference type="AlphaFoldDB" id="A0A547Q7J3"/>
<evidence type="ECO:0000313" key="3">
    <source>
        <dbReference type="Proteomes" id="UP000318590"/>
    </source>
</evidence>
<comment type="caution">
    <text evidence="2">The sequence shown here is derived from an EMBL/GenBank/DDBJ whole genome shotgun (WGS) entry which is preliminary data.</text>
</comment>
<evidence type="ECO:0000313" key="2">
    <source>
        <dbReference type="EMBL" id="TRD22344.1"/>
    </source>
</evidence>
<dbReference type="InterPro" id="IPR009061">
    <property type="entry name" value="DNA-bd_dom_put_sf"/>
</dbReference>
<dbReference type="RefSeq" id="WP_142833646.1">
    <property type="nucleotide sequence ID" value="NZ_VFSV01000006.1"/>
</dbReference>
<dbReference type="Proteomes" id="UP000318590">
    <property type="component" value="Unassembled WGS sequence"/>
</dbReference>
<organism evidence="2 3">
    <name type="scientific">Palleronia caenipelagi</name>
    <dbReference type="NCBI Taxonomy" id="2489174"/>
    <lineage>
        <taxon>Bacteria</taxon>
        <taxon>Pseudomonadati</taxon>
        <taxon>Pseudomonadota</taxon>
        <taxon>Alphaproteobacteria</taxon>
        <taxon>Rhodobacterales</taxon>
        <taxon>Roseobacteraceae</taxon>
        <taxon>Palleronia</taxon>
    </lineage>
</organism>
<accession>A0A547Q7J3</accession>
<dbReference type="OrthoDB" id="9801242at2"/>
<sequence length="68" mass="7669">MSKQATNQAERILRRPEVESQTGLSRSTLYAMIAEGTFPRPVKLGKRAVGWHQSQISDWLNSRVTNIA</sequence>
<dbReference type="PANTHER" id="PTHR36154">
    <property type="entry name" value="DNA-BINDING TRANSCRIPTIONAL ACTIVATOR ALPA"/>
    <property type="match status" value="1"/>
</dbReference>
<dbReference type="InterPro" id="IPR010260">
    <property type="entry name" value="AlpA"/>
</dbReference>
<reference evidence="2 3" key="1">
    <citation type="submission" date="2019-06" db="EMBL/GenBank/DDBJ databases">
        <title>Paenimaribius caenipelagi gen. nov., sp. nov., isolated from a tidal flat.</title>
        <authorList>
            <person name="Yoon J.-H."/>
        </authorList>
    </citation>
    <scope>NUCLEOTIDE SEQUENCE [LARGE SCALE GENOMIC DNA]</scope>
    <source>
        <strain evidence="2 3">JBTF-M29</strain>
    </source>
</reference>
<dbReference type="InterPro" id="IPR052931">
    <property type="entry name" value="Prophage_regulatory_activator"/>
</dbReference>
<dbReference type="Gene3D" id="1.10.238.160">
    <property type="match status" value="1"/>
</dbReference>
<gene>
    <name evidence="2" type="ORF">FEV53_04600</name>
</gene>
<feature type="region of interest" description="Disordered" evidence="1">
    <location>
        <begin position="1"/>
        <end position="20"/>
    </location>
</feature>
<dbReference type="EMBL" id="VFSV01000006">
    <property type="protein sequence ID" value="TRD22344.1"/>
    <property type="molecule type" value="Genomic_DNA"/>
</dbReference>
<name>A0A547Q7J3_9RHOB</name>
<keyword evidence="3" id="KW-1185">Reference proteome</keyword>
<protein>
    <submittedName>
        <fullName evidence="2">AlpA family transcriptional regulator</fullName>
    </submittedName>
</protein>
<dbReference type="Pfam" id="PF05930">
    <property type="entry name" value="Phage_AlpA"/>
    <property type="match status" value="1"/>
</dbReference>
<dbReference type="PANTHER" id="PTHR36154:SF1">
    <property type="entry name" value="DNA-BINDING TRANSCRIPTIONAL ACTIVATOR ALPA"/>
    <property type="match status" value="1"/>
</dbReference>
<dbReference type="SUPFAM" id="SSF46955">
    <property type="entry name" value="Putative DNA-binding domain"/>
    <property type="match status" value="1"/>
</dbReference>